<protein>
    <submittedName>
        <fullName evidence="1">Uncharacterized protein</fullName>
    </submittedName>
</protein>
<dbReference type="RefSeq" id="WP_183467513.1">
    <property type="nucleotide sequence ID" value="NZ_JACHVU010000003.1"/>
</dbReference>
<dbReference type="AlphaFoldDB" id="A0A839Q1N2"/>
<evidence type="ECO:0000313" key="2">
    <source>
        <dbReference type="Proteomes" id="UP000550501"/>
    </source>
</evidence>
<dbReference type="Proteomes" id="UP000550501">
    <property type="component" value="Unassembled WGS sequence"/>
</dbReference>
<comment type="caution">
    <text evidence="1">The sequence shown here is derived from an EMBL/GenBank/DDBJ whole genome shotgun (WGS) entry which is preliminary data.</text>
</comment>
<accession>A0A839Q1N2</accession>
<organism evidence="1 2">
    <name type="scientific">Mycolicibacterium iranicum</name>
    <name type="common">Mycobacterium iranicum</name>
    <dbReference type="NCBI Taxonomy" id="912594"/>
    <lineage>
        <taxon>Bacteria</taxon>
        <taxon>Bacillati</taxon>
        <taxon>Actinomycetota</taxon>
        <taxon>Actinomycetes</taxon>
        <taxon>Mycobacteriales</taxon>
        <taxon>Mycobacteriaceae</taxon>
        <taxon>Mycolicibacterium</taxon>
    </lineage>
</organism>
<evidence type="ECO:0000313" key="1">
    <source>
        <dbReference type="EMBL" id="MBB2990258.1"/>
    </source>
</evidence>
<sequence length="78" mass="8519">MAAAQQRSGDGLGPIYRHLLGRQREMQRRFGVVGTVRRPTFLLDALEAGETVTVSSWRVPVHMRTPGCGGTLVIDPGM</sequence>
<reference evidence="1 2" key="1">
    <citation type="submission" date="2020-08" db="EMBL/GenBank/DDBJ databases">
        <title>The Agave Microbiome: Exploring the role of microbial communities in plant adaptations to desert environments.</title>
        <authorList>
            <person name="Partida-Martinez L.P."/>
        </authorList>
    </citation>
    <scope>NUCLEOTIDE SEQUENCE [LARGE SCALE GENOMIC DNA]</scope>
    <source>
        <strain evidence="1 2">AT2.18</strain>
    </source>
</reference>
<name>A0A839Q1N2_MYCIR</name>
<dbReference type="EMBL" id="JACHVU010000003">
    <property type="protein sequence ID" value="MBB2990258.1"/>
    <property type="molecule type" value="Genomic_DNA"/>
</dbReference>
<keyword evidence="2" id="KW-1185">Reference proteome</keyword>
<gene>
    <name evidence="1" type="ORF">FHR72_001726</name>
</gene>
<proteinExistence type="predicted"/>